<accession>A0A8J2YK33</accession>
<keyword evidence="6 12" id="KW-0812">Transmembrane</keyword>
<evidence type="ECO:0000256" key="9">
    <source>
        <dbReference type="ARBA" id="ARBA00023077"/>
    </source>
</evidence>
<dbReference type="InterPro" id="IPR012910">
    <property type="entry name" value="Plug_dom"/>
</dbReference>
<comment type="subcellular location">
    <subcellularLocation>
        <location evidence="1 12">Cell outer membrane</location>
        <topology evidence="1 12">Multi-pass membrane protein</topology>
    </subcellularLocation>
</comment>
<evidence type="ECO:0000256" key="5">
    <source>
        <dbReference type="ARBA" id="ARBA00022496"/>
    </source>
</evidence>
<keyword evidence="9 14" id="KW-0798">TonB box</keyword>
<evidence type="ECO:0000256" key="14">
    <source>
        <dbReference type="RuleBase" id="RU003357"/>
    </source>
</evidence>
<proteinExistence type="inferred from homology"/>
<sequence>MKRLTRAALIGGSVSISAMAVVAGSVRLAEAQTSGQAAYSFNIPSKPLLAALADFTATTGIQVVRPSSQRLSGQSVSVSGQLSAGAALSRLLSSSGLAYEFTGSRTVTIHSPAGEASSFAPPAPGDAVELPPIEVSGAGSLAQGGVSEINITSADLERKNPTNIKDVFAGEPGVKVGSSIPMSQKVYVHGIEETNLAVSIDGSRQNNKVFHHNGTTLIDPSFLKAARVDAGVAPADAGPGALGGSIAYETKDARDMLLEGKNIGAFVKSTFNTNGGVSMNNVAGYGATENVDALAYFTLGRGGKFEAGNGDEVLGTATNLTSGLGKIGFQTDAGYRMEFSHEMVVDDAARPFRANTGFITFVPPRTYEPAVRDYRLDRTNTTFTFSHTAPTGLWDPKVVLAYSGTEVDLFVFPRPAIGAPYKIDGKTDSFNGKAENRFHTSFGSITAGADFYRDEASLDDPTEASREEAQNVGIYAQARLEPWSRARLSFGGRADHQTFTGTGDQEFNNSGLSGNVSGELDIISNHLTAKAGYSHVWAGIPLAENFILNPAWTYLDGPEEVTSDNATAGLVARYNGFTLEGTVFRTEIDNARQPAYANFAVATGVYGAIRNRDIESKGFEIGLGYEWASGFIRFEYANIDVEIDGKPADSDTGNYLASPAGDIFTLSAAHTFSSIGLTIGGDMEIAPEYDKVAEGSPPYKAYEVFNAFAEYKPISRPNLAFRAEVQNIFDETYADRATYGQEFGTVTPLYEPGRSFILSASAKF</sequence>
<keyword evidence="3 12" id="KW-0813">Transport</keyword>
<dbReference type="InterPro" id="IPR037066">
    <property type="entry name" value="Plug_dom_sf"/>
</dbReference>
<dbReference type="Pfam" id="PF07715">
    <property type="entry name" value="Plug"/>
    <property type="match status" value="1"/>
</dbReference>
<dbReference type="Proteomes" id="UP000602745">
    <property type="component" value="Unassembled WGS sequence"/>
</dbReference>
<keyword evidence="5" id="KW-0406">Ion transport</keyword>
<dbReference type="GO" id="GO:0044718">
    <property type="term" value="P:siderophore transmembrane transport"/>
    <property type="evidence" value="ECO:0007669"/>
    <property type="project" value="TreeGrafter"/>
</dbReference>
<dbReference type="Pfam" id="PF00593">
    <property type="entry name" value="TonB_dep_Rec_b-barrel"/>
    <property type="match status" value="1"/>
</dbReference>
<feature type="short sequence motif" description="TonB C-terminal box" evidence="13">
    <location>
        <begin position="747"/>
        <end position="764"/>
    </location>
</feature>
<dbReference type="Gene3D" id="2.170.130.10">
    <property type="entry name" value="TonB-dependent receptor, plug domain"/>
    <property type="match status" value="1"/>
</dbReference>
<dbReference type="PROSITE" id="PS52016">
    <property type="entry name" value="TONB_DEPENDENT_REC_3"/>
    <property type="match status" value="1"/>
</dbReference>
<evidence type="ECO:0000256" key="11">
    <source>
        <dbReference type="ARBA" id="ARBA00023237"/>
    </source>
</evidence>
<evidence type="ECO:0000256" key="15">
    <source>
        <dbReference type="SAM" id="SignalP"/>
    </source>
</evidence>
<evidence type="ECO:0000256" key="3">
    <source>
        <dbReference type="ARBA" id="ARBA00022448"/>
    </source>
</evidence>
<evidence type="ECO:0000313" key="18">
    <source>
        <dbReference type="Proteomes" id="UP000602745"/>
    </source>
</evidence>
<evidence type="ECO:0000256" key="2">
    <source>
        <dbReference type="ARBA" id="ARBA00009810"/>
    </source>
</evidence>
<evidence type="ECO:0000259" key="16">
    <source>
        <dbReference type="SMART" id="SM00965"/>
    </source>
</evidence>
<keyword evidence="18" id="KW-1185">Reference proteome</keyword>
<dbReference type="InterPro" id="IPR039426">
    <property type="entry name" value="TonB-dep_rcpt-like"/>
</dbReference>
<dbReference type="InterPro" id="IPR010917">
    <property type="entry name" value="TonB_rcpt_CS"/>
</dbReference>
<dbReference type="Gene3D" id="3.55.50.30">
    <property type="match status" value="1"/>
</dbReference>
<evidence type="ECO:0000256" key="13">
    <source>
        <dbReference type="PROSITE-ProRule" id="PRU10144"/>
    </source>
</evidence>
<keyword evidence="4 12" id="KW-1134">Transmembrane beta strand</keyword>
<evidence type="ECO:0000256" key="4">
    <source>
        <dbReference type="ARBA" id="ARBA00022452"/>
    </source>
</evidence>
<feature type="signal peptide" evidence="15">
    <location>
        <begin position="1"/>
        <end position="20"/>
    </location>
</feature>
<protein>
    <submittedName>
        <fullName evidence="17">TonB-dependent receptor</fullName>
    </submittedName>
</protein>
<keyword evidence="10 12" id="KW-0472">Membrane</keyword>
<evidence type="ECO:0000256" key="7">
    <source>
        <dbReference type="ARBA" id="ARBA00022729"/>
    </source>
</evidence>
<dbReference type="PANTHER" id="PTHR30069">
    <property type="entry name" value="TONB-DEPENDENT OUTER MEMBRANE RECEPTOR"/>
    <property type="match status" value="1"/>
</dbReference>
<comment type="caution">
    <text evidence="17">The sequence shown here is derived from an EMBL/GenBank/DDBJ whole genome shotgun (WGS) entry which is preliminary data.</text>
</comment>
<dbReference type="SUPFAM" id="SSF56935">
    <property type="entry name" value="Porins"/>
    <property type="match status" value="1"/>
</dbReference>
<name>A0A8J2YK33_9RHOB</name>
<keyword evidence="7 15" id="KW-0732">Signal</keyword>
<evidence type="ECO:0000256" key="10">
    <source>
        <dbReference type="ARBA" id="ARBA00023136"/>
    </source>
</evidence>
<gene>
    <name evidence="17" type="ORF">GCM10007276_27280</name>
</gene>
<evidence type="ECO:0000256" key="12">
    <source>
        <dbReference type="PROSITE-ProRule" id="PRU01360"/>
    </source>
</evidence>
<dbReference type="EMBL" id="BMCP01000003">
    <property type="protein sequence ID" value="GGE48663.1"/>
    <property type="molecule type" value="Genomic_DNA"/>
</dbReference>
<dbReference type="PROSITE" id="PS01156">
    <property type="entry name" value="TONB_DEPENDENT_REC_2"/>
    <property type="match status" value="1"/>
</dbReference>
<keyword evidence="8" id="KW-0408">Iron</keyword>
<evidence type="ECO:0000256" key="6">
    <source>
        <dbReference type="ARBA" id="ARBA00022692"/>
    </source>
</evidence>
<dbReference type="RefSeq" id="WP_188410360.1">
    <property type="nucleotide sequence ID" value="NZ_BMCP01000003.1"/>
</dbReference>
<evidence type="ECO:0000313" key="17">
    <source>
        <dbReference type="EMBL" id="GGE48663.1"/>
    </source>
</evidence>
<reference evidence="17" key="2">
    <citation type="submission" date="2020-09" db="EMBL/GenBank/DDBJ databases">
        <authorList>
            <person name="Sun Q."/>
            <person name="Sedlacek I."/>
        </authorList>
    </citation>
    <scope>NUCLEOTIDE SEQUENCE</scope>
    <source>
        <strain evidence="17">CCM 7684</strain>
    </source>
</reference>
<dbReference type="SMART" id="SM00965">
    <property type="entry name" value="STN"/>
    <property type="match status" value="1"/>
</dbReference>
<dbReference type="GO" id="GO:0015344">
    <property type="term" value="F:siderophore uptake transmembrane transporter activity"/>
    <property type="evidence" value="ECO:0007669"/>
    <property type="project" value="TreeGrafter"/>
</dbReference>
<dbReference type="InterPro" id="IPR011662">
    <property type="entry name" value="Secretin/TonB_short_N"/>
</dbReference>
<dbReference type="PANTHER" id="PTHR30069:SF41">
    <property type="entry name" value="HEME_HEMOPEXIN UTILIZATION PROTEIN C"/>
    <property type="match status" value="1"/>
</dbReference>
<keyword evidence="5" id="KW-0410">Iron transport</keyword>
<evidence type="ECO:0000256" key="1">
    <source>
        <dbReference type="ARBA" id="ARBA00004571"/>
    </source>
</evidence>
<evidence type="ECO:0000256" key="8">
    <source>
        <dbReference type="ARBA" id="ARBA00023004"/>
    </source>
</evidence>
<dbReference type="GO" id="GO:0009279">
    <property type="term" value="C:cell outer membrane"/>
    <property type="evidence" value="ECO:0007669"/>
    <property type="project" value="UniProtKB-SubCell"/>
</dbReference>
<feature type="domain" description="Secretin/TonB short N-terminal" evidence="16">
    <location>
        <begin position="61"/>
        <end position="112"/>
    </location>
</feature>
<dbReference type="AlphaFoldDB" id="A0A8J2YK33"/>
<keyword evidence="11 12" id="KW-0998">Cell outer membrane</keyword>
<reference evidence="17" key="1">
    <citation type="journal article" date="2014" name="Int. J. Syst. Evol. Microbiol.">
        <title>Complete genome sequence of Corynebacterium casei LMG S-19264T (=DSM 44701T), isolated from a smear-ripened cheese.</title>
        <authorList>
            <consortium name="US DOE Joint Genome Institute (JGI-PGF)"/>
            <person name="Walter F."/>
            <person name="Albersmeier A."/>
            <person name="Kalinowski J."/>
            <person name="Ruckert C."/>
        </authorList>
    </citation>
    <scope>NUCLEOTIDE SEQUENCE</scope>
    <source>
        <strain evidence="17">CCM 7684</strain>
    </source>
</reference>
<feature type="chain" id="PRO_5035278242" evidence="15">
    <location>
        <begin position="21"/>
        <end position="764"/>
    </location>
</feature>
<comment type="similarity">
    <text evidence="2 12 14">Belongs to the TonB-dependent receptor family.</text>
</comment>
<keyword evidence="17" id="KW-0675">Receptor</keyword>
<dbReference type="InterPro" id="IPR036942">
    <property type="entry name" value="Beta-barrel_TonB_sf"/>
</dbReference>
<dbReference type="Gene3D" id="2.40.170.20">
    <property type="entry name" value="TonB-dependent receptor, beta-barrel domain"/>
    <property type="match status" value="1"/>
</dbReference>
<organism evidence="17 18">
    <name type="scientific">Agaricicola taiwanensis</name>
    <dbReference type="NCBI Taxonomy" id="591372"/>
    <lineage>
        <taxon>Bacteria</taxon>
        <taxon>Pseudomonadati</taxon>
        <taxon>Pseudomonadota</taxon>
        <taxon>Alphaproteobacteria</taxon>
        <taxon>Rhodobacterales</taxon>
        <taxon>Paracoccaceae</taxon>
        <taxon>Agaricicola</taxon>
    </lineage>
</organism>
<dbReference type="InterPro" id="IPR000531">
    <property type="entry name" value="Beta-barrel_TonB"/>
</dbReference>